<comment type="similarity">
    <text evidence="1">Belongs to the acyl coenzyme A hydrolase family.</text>
</comment>
<dbReference type="GO" id="GO:0005739">
    <property type="term" value="C:mitochondrion"/>
    <property type="evidence" value="ECO:0007669"/>
    <property type="project" value="TreeGrafter"/>
</dbReference>
<evidence type="ECO:0000256" key="4">
    <source>
        <dbReference type="ARBA" id="ARBA00022946"/>
    </source>
</evidence>
<dbReference type="InterPro" id="IPR029069">
    <property type="entry name" value="HotDog_dom_sf"/>
</dbReference>
<evidence type="ECO:0000313" key="7">
    <source>
        <dbReference type="Proteomes" id="UP000761534"/>
    </source>
</evidence>
<evidence type="ECO:0000256" key="3">
    <source>
        <dbReference type="ARBA" id="ARBA00022801"/>
    </source>
</evidence>
<reference evidence="6" key="1">
    <citation type="journal article" date="2019" name="G3 (Bethesda)">
        <title>Genome Assemblies of Two Rare Opportunistic Yeast Pathogens: Diutina rugosa (syn. Candida rugosa) and Trichomonascus ciferrii (syn. Candida ciferrii).</title>
        <authorList>
            <person name="Mixao V."/>
            <person name="Saus E."/>
            <person name="Hansen A.P."/>
            <person name="Lass-Florl C."/>
            <person name="Gabaldon T."/>
        </authorList>
    </citation>
    <scope>NUCLEOTIDE SEQUENCE</scope>
    <source>
        <strain evidence="6">CBS 4856</strain>
    </source>
</reference>
<evidence type="ECO:0000256" key="1">
    <source>
        <dbReference type="ARBA" id="ARBA00010458"/>
    </source>
</evidence>
<sequence length="560" mass="62174">MIRTAVRRFGSSARVGSNPKTSVHRQHVFQPVASQSMMSPMTRKVPWIDAFRHRENVLKEWKKTNPAPGENPPETSFSIAPVKTREVVDKSRADSFTFAILPFKDDEWFLDAYINAAGRLRIGQIFQDLDALAGVIAYKHCSPAEPVIVTASVDRIYMLKRIGDVTKSNVSLSGCVTWSGRSSMEITIKAATHPTGVTAESELTENDIRDEDVFLTANFTFVARDPETQKSFPVNRLVPRTADEKVDFVRAEKYNNEKKTSAKQTGLKVQPPSAEEAGIIHDMWIKQLEYEKNPAARPSSLVNMSDTRIFSTSIMQPQYRNMHSYMVFGGYLLRQTFELAYACASAFAHSVPRFVSLDSTTFRAPVPVGSVLYLTATVAYTEHTEREIITTDGDSATVPGTLVQVRVDSSVRELQHKTRTDTGQFTYSYFVASESPELGEGTAQNTELLPQSYNEMMEYLEGRRKAKNTAEFYNERQLGSISEPPGLASLEVMGGVSLFLFVEASQSHGGAGGWPPANPNPVVVSGGMPPDPLGSLRSRLWANRLLFLFVEASQSKILTQ</sequence>
<dbReference type="GO" id="GO:0006637">
    <property type="term" value="P:acyl-CoA metabolic process"/>
    <property type="evidence" value="ECO:0007669"/>
    <property type="project" value="TreeGrafter"/>
</dbReference>
<dbReference type="InterPro" id="IPR033120">
    <property type="entry name" value="HOTDOG_ACOT"/>
</dbReference>
<dbReference type="EMBL" id="SWFS01000078">
    <property type="protein sequence ID" value="KAA8916858.1"/>
    <property type="molecule type" value="Genomic_DNA"/>
</dbReference>
<keyword evidence="4" id="KW-0809">Transit peptide</keyword>
<evidence type="ECO:0000259" key="5">
    <source>
        <dbReference type="PROSITE" id="PS51770"/>
    </source>
</evidence>
<dbReference type="VEuPathDB" id="FungiDB:TRICI_000977"/>
<evidence type="ECO:0000313" key="6">
    <source>
        <dbReference type="EMBL" id="KAA8916858.1"/>
    </source>
</evidence>
<dbReference type="FunFam" id="3.10.129.10:FF:000038">
    <property type="entry name" value="Acyl-CoA thioester hydrolase"/>
    <property type="match status" value="1"/>
</dbReference>
<dbReference type="FunFam" id="3.10.129.10:FF:000032">
    <property type="entry name" value="Acyl-CoA thioester hydrolase"/>
    <property type="match status" value="1"/>
</dbReference>
<protein>
    <recommendedName>
        <fullName evidence="5">HotDog ACOT-type domain-containing protein</fullName>
    </recommendedName>
</protein>
<dbReference type="AlphaFoldDB" id="A0A642VAI4"/>
<evidence type="ECO:0000256" key="2">
    <source>
        <dbReference type="ARBA" id="ARBA00022737"/>
    </source>
</evidence>
<gene>
    <name evidence="6" type="ORF">TRICI_000977</name>
</gene>
<dbReference type="OrthoDB" id="331699at2759"/>
<organism evidence="6 7">
    <name type="scientific">Trichomonascus ciferrii</name>
    <dbReference type="NCBI Taxonomy" id="44093"/>
    <lineage>
        <taxon>Eukaryota</taxon>
        <taxon>Fungi</taxon>
        <taxon>Dikarya</taxon>
        <taxon>Ascomycota</taxon>
        <taxon>Saccharomycotina</taxon>
        <taxon>Dipodascomycetes</taxon>
        <taxon>Dipodascales</taxon>
        <taxon>Trichomonascaceae</taxon>
        <taxon>Trichomonascus</taxon>
        <taxon>Trichomonascus ciferrii complex</taxon>
    </lineage>
</organism>
<dbReference type="Gene3D" id="3.10.129.10">
    <property type="entry name" value="Hotdog Thioesterase"/>
    <property type="match status" value="2"/>
</dbReference>
<keyword evidence="7" id="KW-1185">Reference proteome</keyword>
<keyword evidence="2" id="KW-0677">Repeat</keyword>
<name>A0A642VAI4_9ASCO</name>
<feature type="domain" description="HotDog ACOT-type" evidence="5">
    <location>
        <begin position="305"/>
        <end position="435"/>
    </location>
</feature>
<proteinExistence type="inferred from homology"/>
<accession>A0A642VAI4</accession>
<dbReference type="PROSITE" id="PS51770">
    <property type="entry name" value="HOTDOG_ACOT"/>
    <property type="match status" value="2"/>
</dbReference>
<comment type="caution">
    <text evidence="6">The sequence shown here is derived from an EMBL/GenBank/DDBJ whole genome shotgun (WGS) entry which is preliminary data.</text>
</comment>
<dbReference type="SUPFAM" id="SSF54637">
    <property type="entry name" value="Thioesterase/thiol ester dehydrase-isomerase"/>
    <property type="match status" value="2"/>
</dbReference>
<dbReference type="Proteomes" id="UP000761534">
    <property type="component" value="Unassembled WGS sequence"/>
</dbReference>
<dbReference type="PANTHER" id="PTHR12655:SF0">
    <property type="entry name" value="ACYL-COENZYME A THIOESTERASE 9, MITOCHONDRIAL"/>
    <property type="match status" value="1"/>
</dbReference>
<dbReference type="CDD" id="cd03442">
    <property type="entry name" value="BFIT_BACH"/>
    <property type="match status" value="2"/>
</dbReference>
<feature type="domain" description="HotDog ACOT-type" evidence="5">
    <location>
        <begin position="99"/>
        <end position="227"/>
    </location>
</feature>
<dbReference type="PANTHER" id="PTHR12655">
    <property type="entry name" value="ACYL-COA THIOESTERASE"/>
    <property type="match status" value="1"/>
</dbReference>
<dbReference type="GO" id="GO:0047617">
    <property type="term" value="F:fatty acyl-CoA hydrolase activity"/>
    <property type="evidence" value="ECO:0007669"/>
    <property type="project" value="TreeGrafter"/>
</dbReference>
<keyword evidence="3" id="KW-0378">Hydrolase</keyword>